<feature type="signal peptide" evidence="1">
    <location>
        <begin position="1"/>
        <end position="22"/>
    </location>
</feature>
<name>A0A941D9I5_9MICO</name>
<dbReference type="PROSITE" id="PS51257">
    <property type="entry name" value="PROKAR_LIPOPROTEIN"/>
    <property type="match status" value="1"/>
</dbReference>
<dbReference type="GO" id="GO:0015833">
    <property type="term" value="P:peptide transport"/>
    <property type="evidence" value="ECO:0007669"/>
    <property type="project" value="TreeGrafter"/>
</dbReference>
<dbReference type="GO" id="GO:0043190">
    <property type="term" value="C:ATP-binding cassette (ABC) transporter complex"/>
    <property type="evidence" value="ECO:0007669"/>
    <property type="project" value="InterPro"/>
</dbReference>
<keyword evidence="4" id="KW-1185">Reference proteome</keyword>
<evidence type="ECO:0000313" key="3">
    <source>
        <dbReference type="EMBL" id="MBR7744250.1"/>
    </source>
</evidence>
<gene>
    <name evidence="3" type="ORF">KC207_13225</name>
</gene>
<dbReference type="InterPro" id="IPR030678">
    <property type="entry name" value="Peptide/Ni-bd"/>
</dbReference>
<sequence length="511" mass="53455">MTPRTSGRTATALALTATLGLAACGGGGGQEAAAPGDGEIVVGITADPTQMLPWTVTSKQAIQVLSQVYSTLLDTDEQSVPVAGLAELPEVSEDGLTYTFALTEGVTFSDGSALDSEDVKATFETIMDPESNASSASYFGSVDTVEAPDPQTVVVTLSRPDASFPAGLTGVNTAIVPSDVDTAELETTPVGSGPYVWSERTPNESITLTRNEDYFAGDVGAAEVVFRVIPEEQSMVSALRTGSVDVAIFENPVTARTAATGDVTSTTVDSLSYHVLQLRAASPALEDVSSRLAIQCALDRQGIVDTAALGAGEVTGPITSPEYRSDPTAAPCAERDLDRAREYLAEAGTPDGFSLDLMTSQGLYSTAVDEAQAIQAQLGEVGIDVNVQSLDSSAYVDRWLAGDFDAAVALNGGSTDPNTMYARYFTSDGSFNEVAGYSSDTLDELFAQGIETTDPAERQQIYSQVSSELVDNAAWVWLFTPQLFLVTGPGVEGVEARTDASLSRLWTATTG</sequence>
<feature type="domain" description="Solute-binding protein family 5" evidence="2">
    <location>
        <begin position="81"/>
        <end position="430"/>
    </location>
</feature>
<comment type="caution">
    <text evidence="3">The sequence shown here is derived from an EMBL/GenBank/DDBJ whole genome shotgun (WGS) entry which is preliminary data.</text>
</comment>
<organism evidence="3 4">
    <name type="scientific">Phycicoccus avicenniae</name>
    <dbReference type="NCBI Taxonomy" id="2828860"/>
    <lineage>
        <taxon>Bacteria</taxon>
        <taxon>Bacillati</taxon>
        <taxon>Actinomycetota</taxon>
        <taxon>Actinomycetes</taxon>
        <taxon>Micrococcales</taxon>
        <taxon>Intrasporangiaceae</taxon>
        <taxon>Phycicoccus</taxon>
    </lineage>
</organism>
<dbReference type="Gene3D" id="3.90.76.10">
    <property type="entry name" value="Dipeptide-binding Protein, Domain 1"/>
    <property type="match status" value="1"/>
</dbReference>
<accession>A0A941D9I5</accession>
<keyword evidence="1" id="KW-0732">Signal</keyword>
<feature type="chain" id="PRO_5038875602" evidence="1">
    <location>
        <begin position="23"/>
        <end position="511"/>
    </location>
</feature>
<dbReference type="SUPFAM" id="SSF53850">
    <property type="entry name" value="Periplasmic binding protein-like II"/>
    <property type="match status" value="1"/>
</dbReference>
<evidence type="ECO:0000313" key="4">
    <source>
        <dbReference type="Proteomes" id="UP000677016"/>
    </source>
</evidence>
<reference evidence="3" key="1">
    <citation type="submission" date="2021-04" db="EMBL/GenBank/DDBJ databases">
        <title>Phycicoccus avicenniae sp. nov., a novel endophytic actinomycetes isolated from branch of Avicennia mariana.</title>
        <authorList>
            <person name="Tuo L."/>
        </authorList>
    </citation>
    <scope>NUCLEOTIDE SEQUENCE</scope>
    <source>
        <strain evidence="3">BSK3Z-2</strain>
    </source>
</reference>
<dbReference type="RefSeq" id="WP_211603764.1">
    <property type="nucleotide sequence ID" value="NZ_JAGSNF010000019.1"/>
</dbReference>
<dbReference type="PIRSF" id="PIRSF002741">
    <property type="entry name" value="MppA"/>
    <property type="match status" value="1"/>
</dbReference>
<protein>
    <submittedName>
        <fullName evidence="3">ABC transporter substrate-binding protein</fullName>
    </submittedName>
</protein>
<dbReference type="InterPro" id="IPR000914">
    <property type="entry name" value="SBP_5_dom"/>
</dbReference>
<dbReference type="AlphaFoldDB" id="A0A941D9I5"/>
<dbReference type="EMBL" id="JAGSNF010000019">
    <property type="protein sequence ID" value="MBR7744250.1"/>
    <property type="molecule type" value="Genomic_DNA"/>
</dbReference>
<dbReference type="GO" id="GO:1904680">
    <property type="term" value="F:peptide transmembrane transporter activity"/>
    <property type="evidence" value="ECO:0007669"/>
    <property type="project" value="TreeGrafter"/>
</dbReference>
<dbReference type="InterPro" id="IPR039424">
    <property type="entry name" value="SBP_5"/>
</dbReference>
<dbReference type="GO" id="GO:0042597">
    <property type="term" value="C:periplasmic space"/>
    <property type="evidence" value="ECO:0007669"/>
    <property type="project" value="UniProtKB-ARBA"/>
</dbReference>
<dbReference type="Gene3D" id="3.10.105.10">
    <property type="entry name" value="Dipeptide-binding Protein, Domain 3"/>
    <property type="match status" value="1"/>
</dbReference>
<proteinExistence type="predicted"/>
<dbReference type="Pfam" id="PF00496">
    <property type="entry name" value="SBP_bac_5"/>
    <property type="match status" value="1"/>
</dbReference>
<dbReference type="Proteomes" id="UP000677016">
    <property type="component" value="Unassembled WGS sequence"/>
</dbReference>
<evidence type="ECO:0000256" key="1">
    <source>
        <dbReference type="SAM" id="SignalP"/>
    </source>
</evidence>
<dbReference type="Gene3D" id="3.40.190.10">
    <property type="entry name" value="Periplasmic binding protein-like II"/>
    <property type="match status" value="1"/>
</dbReference>
<dbReference type="PANTHER" id="PTHR30290">
    <property type="entry name" value="PERIPLASMIC BINDING COMPONENT OF ABC TRANSPORTER"/>
    <property type="match status" value="1"/>
</dbReference>
<evidence type="ECO:0000259" key="2">
    <source>
        <dbReference type="Pfam" id="PF00496"/>
    </source>
</evidence>